<proteinExistence type="predicted"/>
<organism evidence="1 2">
    <name type="scientific">Mucuna pruriens</name>
    <name type="common">Velvet bean</name>
    <name type="synonym">Dolichos pruriens</name>
    <dbReference type="NCBI Taxonomy" id="157652"/>
    <lineage>
        <taxon>Eukaryota</taxon>
        <taxon>Viridiplantae</taxon>
        <taxon>Streptophyta</taxon>
        <taxon>Embryophyta</taxon>
        <taxon>Tracheophyta</taxon>
        <taxon>Spermatophyta</taxon>
        <taxon>Magnoliopsida</taxon>
        <taxon>eudicotyledons</taxon>
        <taxon>Gunneridae</taxon>
        <taxon>Pentapetalae</taxon>
        <taxon>rosids</taxon>
        <taxon>fabids</taxon>
        <taxon>Fabales</taxon>
        <taxon>Fabaceae</taxon>
        <taxon>Papilionoideae</taxon>
        <taxon>50 kb inversion clade</taxon>
        <taxon>NPAAA clade</taxon>
        <taxon>indigoferoid/millettioid clade</taxon>
        <taxon>Phaseoleae</taxon>
        <taxon>Mucuna</taxon>
    </lineage>
</organism>
<feature type="non-terminal residue" evidence="1">
    <location>
        <position position="1"/>
    </location>
</feature>
<evidence type="ECO:0000313" key="1">
    <source>
        <dbReference type="EMBL" id="RDX67150.1"/>
    </source>
</evidence>
<protein>
    <submittedName>
        <fullName evidence="1">Uncharacterized protein</fullName>
    </submittedName>
</protein>
<reference evidence="1" key="1">
    <citation type="submission" date="2018-05" db="EMBL/GenBank/DDBJ databases">
        <title>Draft genome of Mucuna pruriens seed.</title>
        <authorList>
            <person name="Nnadi N.E."/>
            <person name="Vos R."/>
            <person name="Hasami M.H."/>
            <person name="Devisetty U.K."/>
            <person name="Aguiy J.C."/>
        </authorList>
    </citation>
    <scope>NUCLEOTIDE SEQUENCE [LARGE SCALE GENOMIC DNA]</scope>
    <source>
        <strain evidence="1">JCA_2017</strain>
    </source>
</reference>
<dbReference type="OrthoDB" id="1436975at2759"/>
<evidence type="ECO:0000313" key="2">
    <source>
        <dbReference type="Proteomes" id="UP000257109"/>
    </source>
</evidence>
<dbReference type="Proteomes" id="UP000257109">
    <property type="component" value="Unassembled WGS sequence"/>
</dbReference>
<accession>A0A371EM72</accession>
<name>A0A371EM72_MUCPR</name>
<dbReference type="AlphaFoldDB" id="A0A371EM72"/>
<keyword evidence="2" id="KW-1185">Reference proteome</keyword>
<dbReference type="EMBL" id="QJKJ01013122">
    <property type="protein sequence ID" value="RDX67150.1"/>
    <property type="molecule type" value="Genomic_DNA"/>
</dbReference>
<gene>
    <name evidence="1" type="ORF">CR513_54014</name>
</gene>
<comment type="caution">
    <text evidence="1">The sequence shown here is derived from an EMBL/GenBank/DDBJ whole genome shotgun (WGS) entry which is preliminary data.</text>
</comment>
<sequence length="68" mass="7761">MNRAKEPIGPNIVGTHKNYGHTTEACKTLRDRIGELMTDEQGHLEKKIETSRWRDETTLRRDGALNLG</sequence>